<dbReference type="STRING" id="177199.A0A420XYP9"/>
<dbReference type="InterPro" id="IPR052210">
    <property type="entry name" value="LysM1-like"/>
</dbReference>
<dbReference type="GO" id="GO:0008061">
    <property type="term" value="F:chitin binding"/>
    <property type="evidence" value="ECO:0007669"/>
    <property type="project" value="UniProtKB-KW"/>
</dbReference>
<dbReference type="InterPro" id="IPR018392">
    <property type="entry name" value="LysM"/>
</dbReference>
<feature type="chain" id="PRO_5019200208" description="LysM domain-containing protein" evidence="5">
    <location>
        <begin position="22"/>
        <end position="743"/>
    </location>
</feature>
<gene>
    <name evidence="7" type="ORF">DL546_002896</name>
</gene>
<feature type="domain" description="LysM" evidence="6">
    <location>
        <begin position="221"/>
        <end position="266"/>
    </location>
</feature>
<evidence type="ECO:0000256" key="4">
    <source>
        <dbReference type="SAM" id="MobiDB-lite"/>
    </source>
</evidence>
<evidence type="ECO:0000256" key="3">
    <source>
        <dbReference type="ARBA" id="ARBA00044955"/>
    </source>
</evidence>
<evidence type="ECO:0000313" key="8">
    <source>
        <dbReference type="Proteomes" id="UP000275385"/>
    </source>
</evidence>
<organism evidence="7 8">
    <name type="scientific">Coniochaeta pulveracea</name>
    <dbReference type="NCBI Taxonomy" id="177199"/>
    <lineage>
        <taxon>Eukaryota</taxon>
        <taxon>Fungi</taxon>
        <taxon>Dikarya</taxon>
        <taxon>Ascomycota</taxon>
        <taxon>Pezizomycotina</taxon>
        <taxon>Sordariomycetes</taxon>
        <taxon>Sordariomycetidae</taxon>
        <taxon>Coniochaetales</taxon>
        <taxon>Coniochaetaceae</taxon>
        <taxon>Coniochaeta</taxon>
    </lineage>
</organism>
<evidence type="ECO:0000256" key="1">
    <source>
        <dbReference type="ARBA" id="ARBA00022669"/>
    </source>
</evidence>
<comment type="caution">
    <text evidence="7">The sequence shown here is derived from an EMBL/GenBank/DDBJ whole genome shotgun (WGS) entry which is preliminary data.</text>
</comment>
<evidence type="ECO:0000313" key="7">
    <source>
        <dbReference type="EMBL" id="RKU40669.1"/>
    </source>
</evidence>
<evidence type="ECO:0000256" key="2">
    <source>
        <dbReference type="ARBA" id="ARBA00023026"/>
    </source>
</evidence>
<protein>
    <recommendedName>
        <fullName evidence="6">LysM domain-containing protein</fullName>
    </recommendedName>
</protein>
<dbReference type="PANTHER" id="PTHR34997">
    <property type="entry name" value="AM15"/>
    <property type="match status" value="1"/>
</dbReference>
<dbReference type="PROSITE" id="PS51782">
    <property type="entry name" value="LYSM"/>
    <property type="match status" value="4"/>
</dbReference>
<evidence type="ECO:0000256" key="5">
    <source>
        <dbReference type="SAM" id="SignalP"/>
    </source>
</evidence>
<dbReference type="SMART" id="SM00257">
    <property type="entry name" value="LysM"/>
    <property type="match status" value="4"/>
</dbReference>
<dbReference type="PANTHER" id="PTHR34997:SF1">
    <property type="entry name" value="PEPTIDOGLYCAN-BINDING LYSIN DOMAIN"/>
    <property type="match status" value="1"/>
</dbReference>
<keyword evidence="1" id="KW-0147">Chitin-binding</keyword>
<feature type="region of interest" description="Disordered" evidence="4">
    <location>
        <begin position="624"/>
        <end position="654"/>
    </location>
</feature>
<name>A0A420XYP9_9PEZI</name>
<keyword evidence="8" id="KW-1185">Reference proteome</keyword>
<dbReference type="OrthoDB" id="5985073at2759"/>
<reference evidence="7 8" key="1">
    <citation type="submission" date="2018-08" db="EMBL/GenBank/DDBJ databases">
        <title>Draft genome of the lignicolous fungus Coniochaeta pulveracea.</title>
        <authorList>
            <person name="Borstlap C.J."/>
            <person name="De Witt R.N."/>
            <person name="Botha A."/>
            <person name="Volschenk H."/>
        </authorList>
    </citation>
    <scope>NUCLEOTIDE SEQUENCE [LARGE SCALE GENOMIC DNA]</scope>
    <source>
        <strain evidence="7 8">CAB683</strain>
    </source>
</reference>
<dbReference type="Proteomes" id="UP000275385">
    <property type="component" value="Unassembled WGS sequence"/>
</dbReference>
<sequence>MKIPRHEALALLGTLALGVQGQQLNGTTRGIDYPGLSSGCLTALNTTVAACPALLASVSVDNPRLNTDQLSALCTTACRTGLTSVRSTIAAACKAATDTIELPDGVVYPATLIADRFLYTYDLSCRKDKSSGRYCDDLFFSWLSSGNATTAAANCSDCSLGAMQIQLNSPFGYDDDFAVDFQSATASCSSSGYTFTSPATYAVKTNIPNATEDVSTPTCSKPYVAVSGDSCDAIALAKGVSTYSIIRAGGLVSDCSNLQVGASLCLPSACTLYRVQDGDTCASIAASHTGLTGISLLSWNPNITPICSNLADLVGTLICVTPPGGNASDVTITVAPPTTTAPATAVPRPTNAHPNSTAPCAGWYYVQDGDYCQSISIRQNIALRDFYFLNPGIDANCTNLWLDTSYCVEAVGDINTYSRYPYSTSAIYSLTSSAYVTTTANVTSIAPSVTPIVALPLAPGTNSGCDAYVEYKAPDPFRDQSESEDVRLVTEHMNSCDFASSAYPVSLVDFLSWNPSLASISPCYLQAGYSYCALNKTSYIVPTADSLCLNVTTGYPGTVSTCSCFTTVMGYDSNYTTCADVAADANIKTSDLTTWNPWVGSNCDTGLFAGLTGTQERPVCIGVGGATSTPTSTRPTSTSTSSRTSTTSSGPPAATQTGIAANCSKYYVAVSGDGCWAIANANGITLDQFYAWNPAGKSDECFDWVGNPSVTCSSNQLTMPLPKLVGSSCQNLWPDYAYCVAIK</sequence>
<feature type="domain" description="LysM" evidence="6">
    <location>
        <begin position="271"/>
        <end position="320"/>
    </location>
</feature>
<feature type="signal peptide" evidence="5">
    <location>
        <begin position="1"/>
        <end position="21"/>
    </location>
</feature>
<dbReference type="InterPro" id="IPR036779">
    <property type="entry name" value="LysM_dom_sf"/>
</dbReference>
<accession>A0A420XYP9</accession>
<dbReference type="EMBL" id="QVQW01000095">
    <property type="protein sequence ID" value="RKU40669.1"/>
    <property type="molecule type" value="Genomic_DNA"/>
</dbReference>
<feature type="domain" description="LysM" evidence="6">
    <location>
        <begin position="665"/>
        <end position="712"/>
    </location>
</feature>
<feature type="compositionally biased region" description="Low complexity" evidence="4">
    <location>
        <begin position="627"/>
        <end position="649"/>
    </location>
</feature>
<dbReference type="Gene3D" id="3.10.350.10">
    <property type="entry name" value="LysM domain"/>
    <property type="match status" value="6"/>
</dbReference>
<keyword evidence="2" id="KW-0843">Virulence</keyword>
<proteinExistence type="inferred from homology"/>
<comment type="similarity">
    <text evidence="3">Belongs to the secreted LysM effector family.</text>
</comment>
<keyword evidence="5" id="KW-0732">Signal</keyword>
<dbReference type="AlphaFoldDB" id="A0A420XYP9"/>
<feature type="domain" description="LysM" evidence="6">
    <location>
        <begin position="362"/>
        <end position="408"/>
    </location>
</feature>
<dbReference type="Pfam" id="PF01476">
    <property type="entry name" value="LysM"/>
    <property type="match status" value="3"/>
</dbReference>
<dbReference type="CDD" id="cd00118">
    <property type="entry name" value="LysM"/>
    <property type="match status" value="3"/>
</dbReference>
<dbReference type="SUPFAM" id="SSF54106">
    <property type="entry name" value="LysM domain"/>
    <property type="match status" value="3"/>
</dbReference>
<evidence type="ECO:0000259" key="6">
    <source>
        <dbReference type="PROSITE" id="PS51782"/>
    </source>
</evidence>